<feature type="region of interest" description="Disordered" evidence="1">
    <location>
        <begin position="215"/>
        <end position="258"/>
    </location>
</feature>
<feature type="compositionally biased region" description="Polar residues" evidence="1">
    <location>
        <begin position="459"/>
        <end position="478"/>
    </location>
</feature>
<dbReference type="AlphaFoldDB" id="A0A4S2MPW2"/>
<feature type="compositionally biased region" description="Basic residues" evidence="1">
    <location>
        <begin position="1"/>
        <end position="15"/>
    </location>
</feature>
<protein>
    <submittedName>
        <fullName evidence="2">Uncharacterized protein</fullName>
    </submittedName>
</protein>
<feature type="compositionally biased region" description="Basic and acidic residues" evidence="1">
    <location>
        <begin position="682"/>
        <end position="692"/>
    </location>
</feature>
<feature type="compositionally biased region" description="Basic and acidic residues" evidence="1">
    <location>
        <begin position="567"/>
        <end position="582"/>
    </location>
</feature>
<feature type="region of interest" description="Disordered" evidence="1">
    <location>
        <begin position="1"/>
        <end position="109"/>
    </location>
</feature>
<accession>A0A4S2MPW2</accession>
<proteinExistence type="predicted"/>
<feature type="region of interest" description="Disordered" evidence="1">
    <location>
        <begin position="428"/>
        <end position="447"/>
    </location>
</feature>
<gene>
    <name evidence="2" type="ORF">EX30DRAFT_351869</name>
</gene>
<feature type="region of interest" description="Disordered" evidence="1">
    <location>
        <begin position="379"/>
        <end position="398"/>
    </location>
</feature>
<evidence type="ECO:0000313" key="2">
    <source>
        <dbReference type="EMBL" id="TGZ77349.1"/>
    </source>
</evidence>
<feature type="compositionally biased region" description="Acidic residues" evidence="1">
    <location>
        <begin position="78"/>
        <end position="95"/>
    </location>
</feature>
<reference evidence="2 3" key="1">
    <citation type="submission" date="2019-04" db="EMBL/GenBank/DDBJ databases">
        <title>Comparative genomics and transcriptomics to analyze fruiting body development in filamentous ascomycetes.</title>
        <authorList>
            <consortium name="DOE Joint Genome Institute"/>
            <person name="Lutkenhaus R."/>
            <person name="Traeger S."/>
            <person name="Breuer J."/>
            <person name="Kuo A."/>
            <person name="Lipzen A."/>
            <person name="Pangilinan J."/>
            <person name="Dilworth D."/>
            <person name="Sandor L."/>
            <person name="Poggeler S."/>
            <person name="Barry K."/>
            <person name="Grigoriev I.V."/>
            <person name="Nowrousian M."/>
        </authorList>
    </citation>
    <scope>NUCLEOTIDE SEQUENCE [LARGE SCALE GENOMIC DNA]</scope>
    <source>
        <strain evidence="2 3">CBS 389.68</strain>
    </source>
</reference>
<organism evidence="2 3">
    <name type="scientific">Ascodesmis nigricans</name>
    <dbReference type="NCBI Taxonomy" id="341454"/>
    <lineage>
        <taxon>Eukaryota</taxon>
        <taxon>Fungi</taxon>
        <taxon>Dikarya</taxon>
        <taxon>Ascomycota</taxon>
        <taxon>Pezizomycotina</taxon>
        <taxon>Pezizomycetes</taxon>
        <taxon>Pezizales</taxon>
        <taxon>Ascodesmidaceae</taxon>
        <taxon>Ascodesmis</taxon>
    </lineage>
</organism>
<sequence>MPPRRPRTNNPRRRVTVSSPPPPTPAPRPQTPPRRLNPNDYFTPPSPESKRPLLPSPVFVQPGSVKPRRSELWLRSEADEDEDEQDDGAEGENEAEQTPGGNEDAVMNLSDEWVSFLPEESFHGLRTPNTNAITTTTNNINSNNNNEETRNEEDTAVIVDEEHPWLLQPPPQQPQQTNPPEEEDLWLSFTTPRPSTPHHHTTMARSTTTILRRELPRIPTRKPKPLTRRRRVRFTLSGNSTPTHSSPSPSSPPHPLSNFDLELQEFMNDVVAAVPDNWIARPTNGYYIPKDNFLAKPPPTGMYSEMETEVYNEALDIRPLRKKTVRHGTELDKVLDGHWDHPAAQKVLWHGEKENQQDYNEVGEEKEIEVETTVEKTKKRKWDDGDQETPTDTITKTKKKKTYTEEALGALPCMRKRTWDSRHSNLHDLVSGGDKKKPRHTFSFPGEDELPRWELTALYTKSKSKPTTKNQSKKSATSGAKEKTKRLSSSSMKQAKSELTPKLPRKRKLAISADTDTPQPKAPSNPAKKLKRRADNVKTEASGGLRRPPRGTKTQAQVQATRNARKKWGETAVERAGKKETVAESTVEEGPRADTAVKGIEVQVVIPKTTTVSTSVKVAESIEKKKDTKKPLPRRETRTQTQFKPSQVAGKKRKEPSTATTSEVKMQVVIPTITAGSSSTSMREEAGPSEKTRKSKQPRYRSEYARRAAEKIRDRFRKRKEEKKEEVVPVAARTRSTARDRQ</sequence>
<feature type="compositionally biased region" description="Polar residues" evidence="1">
    <location>
        <begin position="552"/>
        <end position="562"/>
    </location>
</feature>
<dbReference type="EMBL" id="ML220154">
    <property type="protein sequence ID" value="TGZ77349.1"/>
    <property type="molecule type" value="Genomic_DNA"/>
</dbReference>
<feature type="compositionally biased region" description="Low complexity" evidence="1">
    <location>
        <begin position="127"/>
        <end position="146"/>
    </location>
</feature>
<name>A0A4S2MPW2_9PEZI</name>
<feature type="region of interest" description="Disordered" evidence="1">
    <location>
        <begin position="122"/>
        <end position="182"/>
    </location>
</feature>
<evidence type="ECO:0000313" key="3">
    <source>
        <dbReference type="Proteomes" id="UP000298138"/>
    </source>
</evidence>
<feature type="compositionally biased region" description="Basic and acidic residues" evidence="1">
    <location>
        <begin position="620"/>
        <end position="638"/>
    </location>
</feature>
<dbReference type="Proteomes" id="UP000298138">
    <property type="component" value="Unassembled WGS sequence"/>
</dbReference>
<keyword evidence="3" id="KW-1185">Reference proteome</keyword>
<feature type="compositionally biased region" description="Basic and acidic residues" evidence="1">
    <location>
        <begin position="68"/>
        <end position="77"/>
    </location>
</feature>
<feature type="region of interest" description="Disordered" evidence="1">
    <location>
        <begin position="457"/>
        <end position="591"/>
    </location>
</feature>
<evidence type="ECO:0000256" key="1">
    <source>
        <dbReference type="SAM" id="MobiDB-lite"/>
    </source>
</evidence>
<feature type="compositionally biased region" description="Basic residues" evidence="1">
    <location>
        <begin position="219"/>
        <end position="233"/>
    </location>
</feature>
<feature type="compositionally biased region" description="Pro residues" evidence="1">
    <location>
        <begin position="19"/>
        <end position="32"/>
    </location>
</feature>
<feature type="compositionally biased region" description="Basic and acidic residues" evidence="1">
    <location>
        <begin position="700"/>
        <end position="713"/>
    </location>
</feature>
<dbReference type="InParanoid" id="A0A4S2MPW2"/>
<feature type="region of interest" description="Disordered" evidence="1">
    <location>
        <begin position="613"/>
        <end position="742"/>
    </location>
</feature>